<gene>
    <name evidence="1" type="ORF">PLESHI_09114</name>
</gene>
<dbReference type="PATRIC" id="fig|1315976.3.peg.1734"/>
<dbReference type="STRING" id="703.SAMEA2665130_01660"/>
<dbReference type="EMBL" id="AQQO01000284">
    <property type="protein sequence ID" value="EON88722.1"/>
    <property type="molecule type" value="Genomic_DNA"/>
</dbReference>
<comment type="caution">
    <text evidence="1">The sequence shown here is derived from an EMBL/GenBank/DDBJ whole genome shotgun (WGS) entry which is preliminary data.</text>
</comment>
<feature type="non-terminal residue" evidence="1">
    <location>
        <position position="1"/>
    </location>
</feature>
<dbReference type="HOGENOM" id="CLU_1647362_0_0_6"/>
<dbReference type="InterPro" id="IPR029063">
    <property type="entry name" value="SAM-dependent_MTases_sf"/>
</dbReference>
<sequence>VGTGYYLKKNLHNQKQRIALMDLNENSLLAASSVIPHLTPEVYCKNVLEPLEMNCEKFDSVSLNYLLHCLPGSISEKSIVFSYLKELMNPNATIFGSTILGKGTNKNFLAEKIQSIYNSKGIFSNEEDDVLSLREALEHHFANVNIKVIGSVALFYANNH</sequence>
<protein>
    <recommendedName>
        <fullName evidence="3">SAM-dependent methyltransferase</fullName>
    </recommendedName>
</protein>
<dbReference type="Gene3D" id="3.40.50.150">
    <property type="entry name" value="Vaccinia Virus protein VP39"/>
    <property type="match status" value="1"/>
</dbReference>
<keyword evidence="2" id="KW-1185">Reference proteome</keyword>
<evidence type="ECO:0000313" key="2">
    <source>
        <dbReference type="Proteomes" id="UP000014012"/>
    </source>
</evidence>
<dbReference type="AlphaFoldDB" id="R8AQX9"/>
<organism evidence="1 2">
    <name type="scientific">Plesiomonas shigelloides 302-73</name>
    <dbReference type="NCBI Taxonomy" id="1315976"/>
    <lineage>
        <taxon>Bacteria</taxon>
        <taxon>Pseudomonadati</taxon>
        <taxon>Pseudomonadota</taxon>
        <taxon>Gammaproteobacteria</taxon>
        <taxon>Enterobacterales</taxon>
        <taxon>Enterobacteriaceae</taxon>
        <taxon>Plesiomonas</taxon>
    </lineage>
</organism>
<name>R8AQX9_PLESH</name>
<reference evidence="1 2" key="1">
    <citation type="journal article" date="2013" name="Genome Announc.">
        <title>Genome Sequence of Plesiomonas shigelloides Strain 302-73 (Serotype O1).</title>
        <authorList>
            <person name="Pique N."/>
            <person name="Aquilini E."/>
            <person name="Alioto T."/>
            <person name="Minana-Galbis D."/>
            <person name="Tomas J.M."/>
        </authorList>
    </citation>
    <scope>NUCLEOTIDE SEQUENCE [LARGE SCALE GENOMIC DNA]</scope>
    <source>
        <strain evidence="1 2">302-73</strain>
    </source>
</reference>
<evidence type="ECO:0008006" key="3">
    <source>
        <dbReference type="Google" id="ProtNLM"/>
    </source>
</evidence>
<dbReference type="SUPFAM" id="SSF53335">
    <property type="entry name" value="S-adenosyl-L-methionine-dependent methyltransferases"/>
    <property type="match status" value="1"/>
</dbReference>
<evidence type="ECO:0000313" key="1">
    <source>
        <dbReference type="EMBL" id="EON88722.1"/>
    </source>
</evidence>
<dbReference type="Proteomes" id="UP000014012">
    <property type="component" value="Unassembled WGS sequence"/>
</dbReference>
<accession>R8AQX9</accession>
<dbReference type="RefSeq" id="WP_010863445.1">
    <property type="nucleotide sequence ID" value="NZ_AQQO01000284.1"/>
</dbReference>
<proteinExistence type="predicted"/>